<dbReference type="InterPro" id="IPR019734">
    <property type="entry name" value="TPR_rpt"/>
</dbReference>
<dbReference type="KEGG" id="cam:101499708"/>
<dbReference type="PANTHER" id="PTHR36350:SF3">
    <property type="entry name" value="TRANSMEMBRANE PROTEIN"/>
    <property type="match status" value="1"/>
</dbReference>
<evidence type="ECO:0000313" key="3">
    <source>
        <dbReference type="Proteomes" id="UP000087171"/>
    </source>
</evidence>
<proteinExistence type="predicted"/>
<feature type="coiled-coil region" evidence="2">
    <location>
        <begin position="205"/>
        <end position="254"/>
    </location>
</feature>
<protein>
    <submittedName>
        <fullName evidence="4">Protein SLOW GREEN 1, chloroplastic</fullName>
    </submittedName>
</protein>
<dbReference type="OrthoDB" id="1856606at2759"/>
<evidence type="ECO:0000256" key="1">
    <source>
        <dbReference type="PROSITE-ProRule" id="PRU00339"/>
    </source>
</evidence>
<reference evidence="4" key="2">
    <citation type="submission" date="2025-08" db="UniProtKB">
        <authorList>
            <consortium name="RefSeq"/>
        </authorList>
    </citation>
    <scope>IDENTIFICATION</scope>
    <source>
        <tissue evidence="4">Etiolated seedlings</tissue>
    </source>
</reference>
<organism evidence="3 4">
    <name type="scientific">Cicer arietinum</name>
    <name type="common">Chickpea</name>
    <name type="synonym">Garbanzo</name>
    <dbReference type="NCBI Taxonomy" id="3827"/>
    <lineage>
        <taxon>Eukaryota</taxon>
        <taxon>Viridiplantae</taxon>
        <taxon>Streptophyta</taxon>
        <taxon>Embryophyta</taxon>
        <taxon>Tracheophyta</taxon>
        <taxon>Spermatophyta</taxon>
        <taxon>Magnoliopsida</taxon>
        <taxon>eudicotyledons</taxon>
        <taxon>Gunneridae</taxon>
        <taxon>Pentapetalae</taxon>
        <taxon>rosids</taxon>
        <taxon>fabids</taxon>
        <taxon>Fabales</taxon>
        <taxon>Fabaceae</taxon>
        <taxon>Papilionoideae</taxon>
        <taxon>50 kb inversion clade</taxon>
        <taxon>NPAAA clade</taxon>
        <taxon>Hologalegina</taxon>
        <taxon>IRL clade</taxon>
        <taxon>Cicereae</taxon>
        <taxon>Cicer</taxon>
    </lineage>
</organism>
<dbReference type="SMART" id="SM00028">
    <property type="entry name" value="TPR"/>
    <property type="match status" value="3"/>
</dbReference>
<dbReference type="RefSeq" id="XP_004504629.1">
    <property type="nucleotide sequence ID" value="XM_004504572.3"/>
</dbReference>
<feature type="repeat" description="TPR" evidence="1">
    <location>
        <begin position="259"/>
        <end position="292"/>
    </location>
</feature>
<reference evidence="3" key="1">
    <citation type="journal article" date="2013" name="Nat. Biotechnol.">
        <title>Draft genome sequence of chickpea (Cicer arietinum) provides a resource for trait improvement.</title>
        <authorList>
            <person name="Varshney R.K."/>
            <person name="Song C."/>
            <person name="Saxena R.K."/>
            <person name="Azam S."/>
            <person name="Yu S."/>
            <person name="Sharpe A.G."/>
            <person name="Cannon S."/>
            <person name="Baek J."/>
            <person name="Rosen B.D."/>
            <person name="Tar'an B."/>
            <person name="Millan T."/>
            <person name="Zhang X."/>
            <person name="Ramsay L.D."/>
            <person name="Iwata A."/>
            <person name="Wang Y."/>
            <person name="Nelson W."/>
            <person name="Farmer A.D."/>
            <person name="Gaur P.M."/>
            <person name="Soderlund C."/>
            <person name="Penmetsa R.V."/>
            <person name="Xu C."/>
            <person name="Bharti A.K."/>
            <person name="He W."/>
            <person name="Winter P."/>
            <person name="Zhao S."/>
            <person name="Hane J.K."/>
            <person name="Carrasquilla-Garcia N."/>
            <person name="Condie J.A."/>
            <person name="Upadhyaya H.D."/>
            <person name="Luo M.C."/>
            <person name="Thudi M."/>
            <person name="Gowda C.L."/>
            <person name="Singh N.P."/>
            <person name="Lichtenzveig J."/>
            <person name="Gali K.K."/>
            <person name="Rubio J."/>
            <person name="Nadarajan N."/>
            <person name="Dolezel J."/>
            <person name="Bansal K.C."/>
            <person name="Xu X."/>
            <person name="Edwards D."/>
            <person name="Zhang G."/>
            <person name="Kahl G."/>
            <person name="Gil J."/>
            <person name="Singh K.B."/>
            <person name="Datta S.K."/>
            <person name="Jackson S.A."/>
            <person name="Wang J."/>
            <person name="Cook D.R."/>
        </authorList>
    </citation>
    <scope>NUCLEOTIDE SEQUENCE [LARGE SCALE GENOMIC DNA]</scope>
    <source>
        <strain evidence="3">cv. CDC Frontier</strain>
    </source>
</reference>
<dbReference type="InterPro" id="IPR011990">
    <property type="entry name" value="TPR-like_helical_dom_sf"/>
</dbReference>
<dbReference type="PANTHER" id="PTHR36350">
    <property type="entry name" value="TRANSMEMBRANE PROTEIN"/>
    <property type="match status" value="1"/>
</dbReference>
<dbReference type="Gene3D" id="1.25.40.10">
    <property type="entry name" value="Tetratricopeptide repeat domain"/>
    <property type="match status" value="1"/>
</dbReference>
<sequence length="314" mass="35028">MTSTFFTSSFSTLSFNPTITNTPSQLPPNLHLRRRRLTVKARSSNSPVLHHLKTVAGVTIFAAATAAALTFPTPPARAEPPPTLTELLDETSDAIAVADDGTTSPLSGIIETNNESIETLKSLLQQKLELGEDEEALKILKSLISSQPEVTDWKFIAARLTIETGDTDSARSFYQEILKSNPLSFEALFENALLMDRSGEGEAVIEKLEEALRVAEEDNKEKEARDVKFIMAQIQFLQKNVDKALGMYEELTKEDPNDFRPYFCRGMIYALLGKNDEAKEQFEKYKELSPKKFELDGNLRIPLSTIKDFGTDQS</sequence>
<dbReference type="SUPFAM" id="SSF48452">
    <property type="entry name" value="TPR-like"/>
    <property type="match status" value="1"/>
</dbReference>
<name>A0A1S2YGW0_CICAR</name>
<keyword evidence="1" id="KW-0802">TPR repeat</keyword>
<dbReference type="Pfam" id="PF13431">
    <property type="entry name" value="TPR_17"/>
    <property type="match status" value="1"/>
</dbReference>
<gene>
    <name evidence="4" type="primary">LOC101499708</name>
</gene>
<keyword evidence="2" id="KW-0175">Coiled coil</keyword>
<dbReference type="eggNOG" id="ENOG502QVER">
    <property type="taxonomic scope" value="Eukaryota"/>
</dbReference>
<evidence type="ECO:0000256" key="2">
    <source>
        <dbReference type="SAM" id="Coils"/>
    </source>
</evidence>
<dbReference type="PaxDb" id="3827-XP_004504629.1"/>
<dbReference type="STRING" id="3827.A0A1S2YGW0"/>
<dbReference type="GeneID" id="101499708"/>
<dbReference type="PROSITE" id="PS50005">
    <property type="entry name" value="TPR"/>
    <property type="match status" value="1"/>
</dbReference>
<keyword evidence="3" id="KW-1185">Reference proteome</keyword>
<accession>A0A1S2YGW0</accession>
<dbReference type="AlphaFoldDB" id="A0A1S2YGW0"/>
<dbReference type="Proteomes" id="UP000087171">
    <property type="component" value="Chromosome Ca6"/>
</dbReference>
<evidence type="ECO:0000313" key="4">
    <source>
        <dbReference type="RefSeq" id="XP_004504629.1"/>
    </source>
</evidence>